<dbReference type="Gene3D" id="3.40.50.720">
    <property type="entry name" value="NAD(P)-binding Rossmann-like Domain"/>
    <property type="match status" value="1"/>
</dbReference>
<dbReference type="SUPFAM" id="SSF51735">
    <property type="entry name" value="NAD(P)-binding Rossmann-fold domains"/>
    <property type="match status" value="1"/>
</dbReference>
<dbReference type="InterPro" id="IPR002347">
    <property type="entry name" value="SDR_fam"/>
</dbReference>
<dbReference type="RefSeq" id="WP_202993884.1">
    <property type="nucleotide sequence ID" value="NZ_JAENHO010000006.1"/>
</dbReference>
<dbReference type="EMBL" id="JAENHO010000006">
    <property type="protein sequence ID" value="MBL7257311.1"/>
    <property type="molecule type" value="Genomic_DNA"/>
</dbReference>
<dbReference type="InterPro" id="IPR036291">
    <property type="entry name" value="NAD(P)-bd_dom_sf"/>
</dbReference>
<dbReference type="PANTHER" id="PTHR43157:SF31">
    <property type="entry name" value="PHOSPHATIDYLINOSITOL-GLYCAN BIOSYNTHESIS CLASS F PROTEIN"/>
    <property type="match status" value="1"/>
</dbReference>
<keyword evidence="1" id="KW-0560">Oxidoreductase</keyword>
<dbReference type="PRINTS" id="PR00081">
    <property type="entry name" value="GDHRDH"/>
</dbReference>
<reference evidence="2 3" key="1">
    <citation type="submission" date="2021-01" db="EMBL/GenBank/DDBJ databases">
        <title>Actinoplanes sp. nov. LDG1-01 isolated from lichen.</title>
        <authorList>
            <person name="Saeng-In P."/>
            <person name="Phongsopitanun W."/>
            <person name="Kanchanasin P."/>
            <person name="Yuki M."/>
            <person name="Kudo T."/>
            <person name="Ohkuma M."/>
            <person name="Tanasupawat S."/>
        </authorList>
    </citation>
    <scope>NUCLEOTIDE SEQUENCE [LARGE SCALE GENOMIC DNA]</scope>
    <source>
        <strain evidence="2 3">LDG1-01</strain>
    </source>
</reference>
<dbReference type="Pfam" id="PF00106">
    <property type="entry name" value="adh_short"/>
    <property type="match status" value="1"/>
</dbReference>
<dbReference type="NCBIfam" id="NF004846">
    <property type="entry name" value="PRK06197.1"/>
    <property type="match status" value="1"/>
</dbReference>
<name>A0ABS1VSQ6_9ACTN</name>
<protein>
    <submittedName>
        <fullName evidence="2">SDR family NAD(P)-dependent oxidoreductase</fullName>
    </submittedName>
</protein>
<gene>
    <name evidence="2" type="ORF">JKJ07_23725</name>
</gene>
<proteinExistence type="predicted"/>
<evidence type="ECO:0000313" key="2">
    <source>
        <dbReference type="EMBL" id="MBL7257311.1"/>
    </source>
</evidence>
<keyword evidence="3" id="KW-1185">Reference proteome</keyword>
<sequence>MWTLADIPDQTGRTALITGATSGLGLVVATELRARGATVIVAGRHPSPVARRIGGVPLPLDLADLASVRAAAAAVDRPIDLLVNNAGLMIPPYGLTVDGFEQQFGVNHLGHFALTGLLLDRLDGARVVTVSSNAHHGGSLDFGNLDWARDYHPMRAYRRSKLANLLFAFELGRRCPGLTSVAAHPGAARTALTRHSPWLFRFVTSPRTRKAFDWWLIQSAESGALPILRAATDPAVAPKSYFGPDGWHEFTGRPVLVEAAPAAHDEALAARLWEISQRMTGVCWPARAGMLTDGP</sequence>
<evidence type="ECO:0000256" key="1">
    <source>
        <dbReference type="ARBA" id="ARBA00023002"/>
    </source>
</evidence>
<accession>A0ABS1VSQ6</accession>
<dbReference type="Proteomes" id="UP000598996">
    <property type="component" value="Unassembled WGS sequence"/>
</dbReference>
<dbReference type="PANTHER" id="PTHR43157">
    <property type="entry name" value="PHOSPHATIDYLINOSITOL-GLYCAN BIOSYNTHESIS CLASS F PROTEIN-RELATED"/>
    <property type="match status" value="1"/>
</dbReference>
<comment type="caution">
    <text evidence="2">The sequence shown here is derived from an EMBL/GenBank/DDBJ whole genome shotgun (WGS) entry which is preliminary data.</text>
</comment>
<organism evidence="2 3">
    <name type="scientific">Paractinoplanes lichenicola</name>
    <dbReference type="NCBI Taxonomy" id="2802976"/>
    <lineage>
        <taxon>Bacteria</taxon>
        <taxon>Bacillati</taxon>
        <taxon>Actinomycetota</taxon>
        <taxon>Actinomycetes</taxon>
        <taxon>Micromonosporales</taxon>
        <taxon>Micromonosporaceae</taxon>
        <taxon>Paractinoplanes</taxon>
    </lineage>
</organism>
<evidence type="ECO:0000313" key="3">
    <source>
        <dbReference type="Proteomes" id="UP000598996"/>
    </source>
</evidence>